<dbReference type="SMART" id="SM00360">
    <property type="entry name" value="RRM"/>
    <property type="match status" value="1"/>
</dbReference>
<name>A0A8C9UGI2_SERCA</name>
<dbReference type="FunFam" id="3.30.70.330:FF:000195">
    <property type="entry name" value="RNA binding motif protein 15"/>
    <property type="match status" value="1"/>
</dbReference>
<dbReference type="GeneTree" id="ENSGT00940000158161"/>
<dbReference type="PROSITE" id="PS50102">
    <property type="entry name" value="RRM"/>
    <property type="match status" value="1"/>
</dbReference>
<reference evidence="4" key="1">
    <citation type="submission" date="2025-08" db="UniProtKB">
        <authorList>
            <consortium name="Ensembl"/>
        </authorList>
    </citation>
    <scope>IDENTIFICATION</scope>
</reference>
<accession>A0A8C9UGI2</accession>
<dbReference type="InterPro" id="IPR012677">
    <property type="entry name" value="Nucleotide-bd_a/b_plait_sf"/>
</dbReference>
<dbReference type="InterPro" id="IPR034472">
    <property type="entry name" value="RBM15_RRM2"/>
</dbReference>
<dbReference type="InterPro" id="IPR035979">
    <property type="entry name" value="RBD_domain_sf"/>
</dbReference>
<keyword evidence="1 2" id="KW-0694">RNA-binding</keyword>
<dbReference type="Gene3D" id="3.30.70.330">
    <property type="match status" value="1"/>
</dbReference>
<proteinExistence type="predicted"/>
<sequence length="157" mass="18169">QPMDEGANRTLFLGNLDITVSESDLRRAFDRFGVITEVDIKRPGRGQTSTYGFLKFENLDMAHRAKLAMSGKVLLRNPIKIGYGKATPTTRLWQIWWTAEDNRMGYRALMDLWEEKLWLMWNLHGPPGGRKLICLVFVHFTKMAALKKKKKVVYLLL</sequence>
<organism evidence="4 5">
    <name type="scientific">Serinus canaria</name>
    <name type="common">Island canary</name>
    <name type="synonym">Fringilla canaria</name>
    <dbReference type="NCBI Taxonomy" id="9135"/>
    <lineage>
        <taxon>Eukaryota</taxon>
        <taxon>Metazoa</taxon>
        <taxon>Chordata</taxon>
        <taxon>Craniata</taxon>
        <taxon>Vertebrata</taxon>
        <taxon>Euteleostomi</taxon>
        <taxon>Archelosauria</taxon>
        <taxon>Archosauria</taxon>
        <taxon>Dinosauria</taxon>
        <taxon>Saurischia</taxon>
        <taxon>Theropoda</taxon>
        <taxon>Coelurosauria</taxon>
        <taxon>Aves</taxon>
        <taxon>Neognathae</taxon>
        <taxon>Neoaves</taxon>
        <taxon>Telluraves</taxon>
        <taxon>Australaves</taxon>
        <taxon>Passeriformes</taxon>
        <taxon>Passeroidea</taxon>
        <taxon>Fringillidae</taxon>
        <taxon>Carduelinae</taxon>
        <taxon>Serinus</taxon>
    </lineage>
</organism>
<evidence type="ECO:0000259" key="3">
    <source>
        <dbReference type="PROSITE" id="PS50102"/>
    </source>
</evidence>
<dbReference type="CDD" id="cd12555">
    <property type="entry name" value="RRM2_RBM15"/>
    <property type="match status" value="1"/>
</dbReference>
<dbReference type="PANTHER" id="PTHR23189">
    <property type="entry name" value="RNA RECOGNITION MOTIF-CONTAINING"/>
    <property type="match status" value="1"/>
</dbReference>
<dbReference type="GO" id="GO:0003723">
    <property type="term" value="F:RNA binding"/>
    <property type="evidence" value="ECO:0007669"/>
    <property type="project" value="UniProtKB-UniRule"/>
</dbReference>
<dbReference type="AlphaFoldDB" id="A0A8C9UGI2"/>
<evidence type="ECO:0000313" key="5">
    <source>
        <dbReference type="Proteomes" id="UP000694409"/>
    </source>
</evidence>
<evidence type="ECO:0000256" key="1">
    <source>
        <dbReference type="ARBA" id="ARBA00022884"/>
    </source>
</evidence>
<reference evidence="4" key="2">
    <citation type="submission" date="2025-09" db="UniProtKB">
        <authorList>
            <consortium name="Ensembl"/>
        </authorList>
    </citation>
    <scope>IDENTIFICATION</scope>
</reference>
<dbReference type="InterPro" id="IPR000504">
    <property type="entry name" value="RRM_dom"/>
</dbReference>
<dbReference type="SUPFAM" id="SSF54928">
    <property type="entry name" value="RNA-binding domain, RBD"/>
    <property type="match status" value="1"/>
</dbReference>
<dbReference type="Ensembl" id="ENSSCAT00000021244.1">
    <property type="protein sequence ID" value="ENSSCAP00000019013.1"/>
    <property type="gene ID" value="ENSSCAG00000013742.1"/>
</dbReference>
<feature type="domain" description="RRM" evidence="3">
    <location>
        <begin position="9"/>
        <end position="86"/>
    </location>
</feature>
<evidence type="ECO:0000256" key="2">
    <source>
        <dbReference type="PROSITE-ProRule" id="PRU00176"/>
    </source>
</evidence>
<evidence type="ECO:0000313" key="4">
    <source>
        <dbReference type="Ensembl" id="ENSSCAP00000019013.1"/>
    </source>
</evidence>
<dbReference type="Proteomes" id="UP000694409">
    <property type="component" value="Unassembled WGS sequence"/>
</dbReference>
<keyword evidence="5" id="KW-1185">Reference proteome</keyword>
<dbReference type="Pfam" id="PF00076">
    <property type="entry name" value="RRM_1"/>
    <property type="match status" value="1"/>
</dbReference>
<protein>
    <recommendedName>
        <fullName evidence="3">RRM domain-containing protein</fullName>
    </recommendedName>
</protein>